<dbReference type="Pfam" id="PF00535">
    <property type="entry name" value="Glycos_transf_2"/>
    <property type="match status" value="1"/>
</dbReference>
<accession>A0A7D5L8I5</accession>
<feature type="domain" description="Glycosyltransferase 2-like" evidence="2">
    <location>
        <begin position="9"/>
        <end position="191"/>
    </location>
</feature>
<dbReference type="OrthoDB" id="11098at2157"/>
<evidence type="ECO:0000313" key="4">
    <source>
        <dbReference type="Proteomes" id="UP000509626"/>
    </source>
</evidence>
<dbReference type="Gene3D" id="3.90.550.10">
    <property type="entry name" value="Spore Coat Polysaccharide Biosynthesis Protein SpsA, Chain A"/>
    <property type="match status" value="1"/>
</dbReference>
<evidence type="ECO:0000313" key="3">
    <source>
        <dbReference type="EMBL" id="QLG60387.1"/>
    </source>
</evidence>
<dbReference type="RefSeq" id="WP_179266973.1">
    <property type="nucleotide sequence ID" value="NZ_CP058579.1"/>
</dbReference>
<dbReference type="SUPFAM" id="SSF53448">
    <property type="entry name" value="Nucleotide-diphospho-sugar transferases"/>
    <property type="match status" value="1"/>
</dbReference>
<feature type="transmembrane region" description="Helical" evidence="1">
    <location>
        <begin position="268"/>
        <end position="286"/>
    </location>
</feature>
<dbReference type="Proteomes" id="UP000509626">
    <property type="component" value="Chromosome"/>
</dbReference>
<sequence>MYEGKTVGVVVPAYNEEQFIGEVIDTLPEFVDRAYVIDDASTDDTWAEIEDHAAAVNQAVPEDPPLTDGGVELDPRVVPIQHEENRGVGGAIKTGYLRALEDGVDVTAVMGGDGQTEPDIVERIVAPVAEGKADYAKGNRLLDRDRDDMPMFRQVGNFMLTFLTKIASGYWKMMDPQNGSTAISHEALERVGIEDMYEGYGYCNDLLIRLNTRNVTVADVSRRAVYKDETSHIDYRTYVPKVSTMLLRGFLRRLRVKYFVNDFHPLPLFYYLGALGAGSGVLALVANAVRRGREDGPAGGLALFLVGCVTLLLAMVFDLEENRDLEVLLYDR</sequence>
<keyword evidence="1" id="KW-0812">Transmembrane</keyword>
<dbReference type="InterPro" id="IPR001173">
    <property type="entry name" value="Glyco_trans_2-like"/>
</dbReference>
<feature type="transmembrane region" description="Helical" evidence="1">
    <location>
        <begin position="298"/>
        <end position="317"/>
    </location>
</feature>
<name>A0A7D5L8I5_9EURY</name>
<keyword evidence="3" id="KW-0808">Transferase</keyword>
<evidence type="ECO:0000259" key="2">
    <source>
        <dbReference type="Pfam" id="PF00535"/>
    </source>
</evidence>
<dbReference type="GO" id="GO:0016740">
    <property type="term" value="F:transferase activity"/>
    <property type="evidence" value="ECO:0007669"/>
    <property type="project" value="UniProtKB-KW"/>
</dbReference>
<keyword evidence="4" id="KW-1185">Reference proteome</keyword>
<dbReference type="KEGG" id="halu:HUG12_00910"/>
<organism evidence="3 4">
    <name type="scientific">Halorarum salinum</name>
    <dbReference type="NCBI Taxonomy" id="2743089"/>
    <lineage>
        <taxon>Archaea</taxon>
        <taxon>Methanobacteriati</taxon>
        <taxon>Methanobacteriota</taxon>
        <taxon>Stenosarchaea group</taxon>
        <taxon>Halobacteria</taxon>
        <taxon>Halobacteriales</taxon>
        <taxon>Haloferacaceae</taxon>
        <taxon>Halorarum</taxon>
    </lineage>
</organism>
<evidence type="ECO:0000256" key="1">
    <source>
        <dbReference type="SAM" id="Phobius"/>
    </source>
</evidence>
<dbReference type="InterPro" id="IPR050256">
    <property type="entry name" value="Glycosyltransferase_2"/>
</dbReference>
<keyword evidence="1" id="KW-0472">Membrane</keyword>
<gene>
    <name evidence="3" type="ORF">HUG12_00910</name>
</gene>
<dbReference type="PANTHER" id="PTHR48090:SF7">
    <property type="entry name" value="RFBJ PROTEIN"/>
    <property type="match status" value="1"/>
</dbReference>
<dbReference type="AlphaFoldDB" id="A0A7D5L8I5"/>
<reference evidence="3 4" key="1">
    <citation type="submission" date="2020-06" db="EMBL/GenBank/DDBJ databases">
        <title>NJ-3-1, isolated from saline soil.</title>
        <authorList>
            <person name="Cui H.L."/>
            <person name="Shi X."/>
        </authorList>
    </citation>
    <scope>NUCLEOTIDE SEQUENCE [LARGE SCALE GENOMIC DNA]</scope>
    <source>
        <strain evidence="3 4">NJ-3-1</strain>
    </source>
</reference>
<dbReference type="EMBL" id="CP058579">
    <property type="protein sequence ID" value="QLG60387.1"/>
    <property type="molecule type" value="Genomic_DNA"/>
</dbReference>
<dbReference type="CDD" id="cd04179">
    <property type="entry name" value="DPM_DPG-synthase_like"/>
    <property type="match status" value="1"/>
</dbReference>
<dbReference type="PANTHER" id="PTHR48090">
    <property type="entry name" value="UNDECAPRENYL-PHOSPHATE 4-DEOXY-4-FORMAMIDO-L-ARABINOSE TRANSFERASE-RELATED"/>
    <property type="match status" value="1"/>
</dbReference>
<protein>
    <submittedName>
        <fullName evidence="3">Glycosyltransferase family 2 protein</fullName>
    </submittedName>
</protein>
<dbReference type="InterPro" id="IPR029044">
    <property type="entry name" value="Nucleotide-diphossugar_trans"/>
</dbReference>
<dbReference type="GeneID" id="56035975"/>
<keyword evidence="1" id="KW-1133">Transmembrane helix</keyword>
<proteinExistence type="predicted"/>